<reference evidence="2" key="1">
    <citation type="journal article" date="2006" name="Appl. Environ. Microbiol.">
        <title>Diversity of telomere palindromic sequences and replication genes among Streptomyces linear plasmids.</title>
        <authorList>
            <person name="Zhang R."/>
            <person name="Yang Y."/>
            <person name="Fang P."/>
            <person name="Jiang C."/>
            <person name="Xu L."/>
            <person name="Zhu Y."/>
            <person name="Shen M."/>
            <person name="Xia H."/>
            <person name="Zhao J."/>
            <person name="Chen T."/>
            <person name="Qin Z."/>
        </authorList>
    </citation>
    <scope>NUCLEOTIDE SEQUENCE</scope>
    <source>
        <strain evidence="2">FR1</strain>
        <plasmid evidence="2">pFRL1</plasmid>
    </source>
</reference>
<name>Q2LEQ2_9ACTN</name>
<dbReference type="AlphaFoldDB" id="Q2LEQ2"/>
<geneLocation type="plasmid" evidence="2">
    <name>pFRL1</name>
</geneLocation>
<feature type="compositionally biased region" description="Low complexity" evidence="1">
    <location>
        <begin position="97"/>
        <end position="206"/>
    </location>
</feature>
<keyword evidence="2" id="KW-0614">Plasmid</keyword>
<accession>Q2LEQ2</accession>
<feature type="region of interest" description="Disordered" evidence="1">
    <location>
        <begin position="85"/>
        <end position="214"/>
    </location>
</feature>
<feature type="region of interest" description="Disordered" evidence="1">
    <location>
        <begin position="26"/>
        <end position="46"/>
    </location>
</feature>
<organism evidence="2">
    <name type="scientific">Streptomyces sp. FR1</name>
    <dbReference type="NCBI Taxonomy" id="349971"/>
    <lineage>
        <taxon>Bacteria</taxon>
        <taxon>Bacillati</taxon>
        <taxon>Actinomycetota</taxon>
        <taxon>Actinomycetes</taxon>
        <taxon>Kitasatosporales</taxon>
        <taxon>Streptomycetaceae</taxon>
        <taxon>Streptomyces</taxon>
    </lineage>
</organism>
<sequence>MELLLLLAISYVFGVEKTHGKYEQAGIKKPPAKTKEKWNPSRAPDTFRNTPYNIAAKTHYGLLAGAHMAGGLRDGWRSAYLKKPTVKPSVSTSGKASTATPPTGTSSTTTPPAGSSSSTTPPSGTSSTTTPPTGTSSTTTPPSGTSSTTTPPTGSSSTTTPPTGSSSTTTPPSGSSSTTTPPTGSSSTTTPPTTVPPGSAVPPAGTIPRPRTVKLPDHIRKDPAMQPNPPVPHSATVDDKGVHVTTAAGKSRTYSGGEVMTLTQVIDLADGSATLCQASTDTALELMDEALELATDCDTLIADITAKGVGANLIAKCEYLKEQLDLQAAAAKDVHDKIQGGEEACRTASANAEARHGGIFRAVADSPLTKPAERDFYNAR</sequence>
<gene>
    <name evidence="2" type="ORF">pFRL1.25</name>
</gene>
<proteinExistence type="predicted"/>
<evidence type="ECO:0000256" key="1">
    <source>
        <dbReference type="SAM" id="MobiDB-lite"/>
    </source>
</evidence>
<evidence type="ECO:0000313" key="2">
    <source>
        <dbReference type="EMBL" id="ABC67413.1"/>
    </source>
</evidence>
<dbReference type="EMBL" id="DQ322651">
    <property type="protein sequence ID" value="ABC67413.1"/>
    <property type="molecule type" value="Genomic_DNA"/>
</dbReference>
<protein>
    <submittedName>
        <fullName evidence="2">Uncharacterized protein</fullName>
    </submittedName>
</protein>